<proteinExistence type="predicted"/>
<feature type="region of interest" description="Disordered" evidence="1">
    <location>
        <begin position="19"/>
        <end position="40"/>
    </location>
</feature>
<protein>
    <submittedName>
        <fullName evidence="2">Uncharacterized protein</fullName>
    </submittedName>
</protein>
<accession>A0A499W0K3</accession>
<gene>
    <name evidence="2" type="ORF">SAVMC3_68180</name>
</gene>
<dbReference type="EMBL" id="AP019621">
    <property type="protein sequence ID" value="BBJ54189.1"/>
    <property type="molecule type" value="Genomic_DNA"/>
</dbReference>
<evidence type="ECO:0000313" key="2">
    <source>
        <dbReference type="EMBL" id="BBJ54189.1"/>
    </source>
</evidence>
<name>A0A499W0K3_STRAX</name>
<dbReference type="AlphaFoldDB" id="A0A499W0K3"/>
<sequence>MQAYEGVPRVAVAALGLRGDHGRGRTAAGQGPLGEGVRGQYPPVAAQARRQHQIGEADESRVVLDERGLGLLDVDDRSGGGGGARGDIL</sequence>
<organism evidence="2">
    <name type="scientific">Streptomyces avermitilis</name>
    <dbReference type="NCBI Taxonomy" id="33903"/>
    <lineage>
        <taxon>Bacteria</taxon>
        <taxon>Bacillati</taxon>
        <taxon>Actinomycetota</taxon>
        <taxon>Actinomycetes</taxon>
        <taxon>Kitasatosporales</taxon>
        <taxon>Streptomycetaceae</taxon>
        <taxon>Streptomyces</taxon>
    </lineage>
</organism>
<reference evidence="2" key="1">
    <citation type="submission" date="2019-04" db="EMBL/GenBank/DDBJ databases">
        <title>Draft genome sequences of Streptomyces avermitilis MC3.</title>
        <authorList>
            <person name="Komaki H."/>
            <person name="Tamura T."/>
            <person name="Hosoyama A."/>
        </authorList>
    </citation>
    <scope>NUCLEOTIDE SEQUENCE</scope>
    <source>
        <strain evidence="2">MC3</strain>
    </source>
</reference>
<evidence type="ECO:0000256" key="1">
    <source>
        <dbReference type="SAM" id="MobiDB-lite"/>
    </source>
</evidence>